<organism evidence="1 2">
    <name type="scientific">Chondromyces crocatus</name>
    <dbReference type="NCBI Taxonomy" id="52"/>
    <lineage>
        <taxon>Bacteria</taxon>
        <taxon>Pseudomonadati</taxon>
        <taxon>Myxococcota</taxon>
        <taxon>Polyangia</taxon>
        <taxon>Polyangiales</taxon>
        <taxon>Polyangiaceae</taxon>
        <taxon>Chondromyces</taxon>
    </lineage>
</organism>
<reference evidence="1 2" key="1">
    <citation type="submission" date="2015-07" db="EMBL/GenBank/DDBJ databases">
        <title>Genome analysis of myxobacterium Chondromyces crocatus Cm c5 reveals a high potential for natural compound synthesis and the genetic basis for the loss of fruiting body formation.</title>
        <authorList>
            <person name="Zaburannyi N."/>
            <person name="Bunk B."/>
            <person name="Maier J."/>
            <person name="Overmann J."/>
            <person name="Mueller R."/>
        </authorList>
    </citation>
    <scope>NUCLEOTIDE SEQUENCE [LARGE SCALE GENOMIC DNA]</scope>
    <source>
        <strain evidence="1 2">Cm c5</strain>
    </source>
</reference>
<dbReference type="Proteomes" id="UP000067626">
    <property type="component" value="Chromosome"/>
</dbReference>
<evidence type="ECO:0000313" key="2">
    <source>
        <dbReference type="Proteomes" id="UP000067626"/>
    </source>
</evidence>
<name>A0A0K1EAF3_CHOCO</name>
<accession>A0A0K1EAF3</accession>
<keyword evidence="2" id="KW-1185">Reference proteome</keyword>
<proteinExistence type="predicted"/>
<dbReference type="AlphaFoldDB" id="A0A0K1EAF3"/>
<dbReference type="KEGG" id="ccro:CMC5_019770"/>
<sequence length="253" mass="28238">MRIVQPANDVTPNDQTKVPSEAQALFEQLLVEQSRRSGPVDNFGEFERELHARMAEIELKLLAEELQRQDVDVTMVQLEGVAYRRVLRCTETYLSAAGPVQVERTLYANRAESERAVCPMELRAGIVEGHWTPVTAEQAMWMVSHLTPQESAQLCTKLGRMQPSKSSLDRLLKQLSGRWEEQRQDFESQLRGNRCTDPTFSIPWDVLGGPFLGATAWRPQAPGGMRMTPTGAASWSASSRALVAAQFFGASSM</sequence>
<dbReference type="EMBL" id="CP012159">
    <property type="protein sequence ID" value="AKT37834.1"/>
    <property type="molecule type" value="Genomic_DNA"/>
</dbReference>
<gene>
    <name evidence="1" type="ORF">CMC5_019770</name>
</gene>
<dbReference type="OrthoDB" id="5484191at2"/>
<evidence type="ECO:0000313" key="1">
    <source>
        <dbReference type="EMBL" id="AKT37834.1"/>
    </source>
</evidence>
<dbReference type="RefSeq" id="WP_050430149.1">
    <property type="nucleotide sequence ID" value="NZ_CP012159.1"/>
</dbReference>
<protein>
    <submittedName>
        <fullName evidence="1">Uncharacterized protein</fullName>
    </submittedName>
</protein>